<gene>
    <name evidence="2" type="ORF">KTO63_02790</name>
</gene>
<keyword evidence="3" id="KW-1185">Reference proteome</keyword>
<dbReference type="RefSeq" id="WP_217789597.1">
    <property type="nucleotide sequence ID" value="NZ_JAHSPG010000001.1"/>
</dbReference>
<feature type="transmembrane region" description="Helical" evidence="1">
    <location>
        <begin position="63"/>
        <end position="86"/>
    </location>
</feature>
<organism evidence="2 3">
    <name type="scientific">Pinibacter aurantiacus</name>
    <dbReference type="NCBI Taxonomy" id="2851599"/>
    <lineage>
        <taxon>Bacteria</taxon>
        <taxon>Pseudomonadati</taxon>
        <taxon>Bacteroidota</taxon>
        <taxon>Chitinophagia</taxon>
        <taxon>Chitinophagales</taxon>
        <taxon>Chitinophagaceae</taxon>
        <taxon>Pinibacter</taxon>
    </lineage>
</organism>
<dbReference type="NCBIfam" id="TIGR02046">
    <property type="entry name" value="sdhC_b558_fam"/>
    <property type="match status" value="1"/>
</dbReference>
<keyword evidence="1" id="KW-0812">Transmembrane</keyword>
<dbReference type="InterPro" id="IPR011138">
    <property type="entry name" value="Cytochrome_b-558"/>
</dbReference>
<protein>
    <submittedName>
        <fullName evidence="2">Succinate dehydrogenase cytochrome b subunit</fullName>
    </submittedName>
</protein>
<dbReference type="AlphaFoldDB" id="A0A9E2W7D1"/>
<dbReference type="EMBL" id="JAHSPG010000001">
    <property type="protein sequence ID" value="MBV4356057.1"/>
    <property type="molecule type" value="Genomic_DNA"/>
</dbReference>
<feature type="transmembrane region" description="Helical" evidence="1">
    <location>
        <begin position="203"/>
        <end position="224"/>
    </location>
</feature>
<proteinExistence type="predicted"/>
<reference evidence="2" key="1">
    <citation type="submission" date="2021-06" db="EMBL/GenBank/DDBJ databases">
        <authorList>
            <person name="Huq M.A."/>
        </authorList>
    </citation>
    <scope>NUCLEOTIDE SEQUENCE</scope>
    <source>
        <strain evidence="2">MAH-26</strain>
    </source>
</reference>
<keyword evidence="1" id="KW-0472">Membrane</keyword>
<sequence>MKWSEFFTSSIGKKFVMALTGIFLILFLIVHVGLNACIFATWFDSEDHGAMFNKAAHFMGANWVPRLLEVGLFAGILLHIFQGYAIEMKNRSTRSVGYAVKLGNRGSKWYSRSMGLLGTLVFLFLIVHIAQFWVPSRITGLEETIIDGKPYHDLFARMVVVFQAPWVVALYLIGCASLLFHLLHGFQSSFRTIGVVNKRYMAIIKATGVAFSIIVVLLFALMPISMHLGWVK</sequence>
<name>A0A9E2W7D1_9BACT</name>
<evidence type="ECO:0000256" key="1">
    <source>
        <dbReference type="SAM" id="Phobius"/>
    </source>
</evidence>
<keyword evidence="1" id="KW-1133">Transmembrane helix</keyword>
<accession>A0A9E2W7D1</accession>
<feature type="transmembrane region" description="Helical" evidence="1">
    <location>
        <begin position="114"/>
        <end position="134"/>
    </location>
</feature>
<evidence type="ECO:0000313" key="2">
    <source>
        <dbReference type="EMBL" id="MBV4356057.1"/>
    </source>
</evidence>
<comment type="caution">
    <text evidence="2">The sequence shown here is derived from an EMBL/GenBank/DDBJ whole genome shotgun (WGS) entry which is preliminary data.</text>
</comment>
<dbReference type="Proteomes" id="UP000812270">
    <property type="component" value="Unassembled WGS sequence"/>
</dbReference>
<feature type="transmembrane region" description="Helical" evidence="1">
    <location>
        <begin position="21"/>
        <end position="43"/>
    </location>
</feature>
<dbReference type="CDD" id="cd03498">
    <property type="entry name" value="SQR_TypeB_2_TM"/>
    <property type="match status" value="1"/>
</dbReference>
<feature type="transmembrane region" description="Helical" evidence="1">
    <location>
        <begin position="154"/>
        <end position="183"/>
    </location>
</feature>
<evidence type="ECO:0000313" key="3">
    <source>
        <dbReference type="Proteomes" id="UP000812270"/>
    </source>
</evidence>